<dbReference type="InterPro" id="IPR005790">
    <property type="entry name" value="DNA_polIII_delta"/>
</dbReference>
<gene>
    <name evidence="5" type="ORF">SAMN02745702_00093</name>
</gene>
<protein>
    <submittedName>
        <fullName evidence="5">DNA polymerase III, delta subunit</fullName>
    </submittedName>
</protein>
<keyword evidence="6" id="KW-1185">Reference proteome</keyword>
<dbReference type="AlphaFoldDB" id="A0A1T4VF75"/>
<dbReference type="PANTHER" id="PTHR34388:SF1">
    <property type="entry name" value="DNA POLYMERASE III SUBUNIT DELTA"/>
    <property type="match status" value="1"/>
</dbReference>
<evidence type="ECO:0000256" key="1">
    <source>
        <dbReference type="ARBA" id="ARBA00022679"/>
    </source>
</evidence>
<dbReference type="InterPro" id="IPR027417">
    <property type="entry name" value="P-loop_NTPase"/>
</dbReference>
<dbReference type="NCBIfam" id="TIGR01128">
    <property type="entry name" value="holA"/>
    <property type="match status" value="1"/>
</dbReference>
<sequence>MSRPGFSFLLCPDAELLRLRIEDLVQEHGADTTWVRRVYWADEGDLPGAFWQDMSIPDLMGTSRLVVIRRANAFLVDSWNKLSSTLASFNSQIWPIFCLEGGLDKKGNPKTPKTLTKQKYWAVAEKKGWVWSSPGLTRNTLPNFIADYARRNGKDIPIPVRQSLTQLLPLDAVGARNELDKLALAAGDSERITDEHLGIISSEADVDVFSFISMLFSGRSPEKVWKRVFDNRLVSSSDNILFSFLALLQREARILWEMSMGEPPSTWVPRNMVGKKQTLARQLGPSRLASVWDLAFEAELGIKSGQRSPEQAFEALIGGLYAVFRDANPSRMR</sequence>
<dbReference type="GO" id="GO:0003887">
    <property type="term" value="F:DNA-directed DNA polymerase activity"/>
    <property type="evidence" value="ECO:0007669"/>
    <property type="project" value="UniProtKB-KW"/>
</dbReference>
<dbReference type="PANTHER" id="PTHR34388">
    <property type="entry name" value="DNA POLYMERASE III SUBUNIT DELTA"/>
    <property type="match status" value="1"/>
</dbReference>
<reference evidence="5 6" key="1">
    <citation type="submission" date="2017-02" db="EMBL/GenBank/DDBJ databases">
        <authorList>
            <person name="Peterson S.W."/>
        </authorList>
    </citation>
    <scope>NUCLEOTIDE SEQUENCE [LARGE SCALE GENOMIC DNA]</scope>
    <source>
        <strain evidence="5 6">DSM 18034</strain>
    </source>
</reference>
<dbReference type="Proteomes" id="UP000189733">
    <property type="component" value="Unassembled WGS sequence"/>
</dbReference>
<name>A0A1T4VF75_9BACT</name>
<dbReference type="Gene3D" id="1.10.8.60">
    <property type="match status" value="1"/>
</dbReference>
<dbReference type="OrthoDB" id="5443838at2"/>
<evidence type="ECO:0000256" key="4">
    <source>
        <dbReference type="ARBA" id="ARBA00022932"/>
    </source>
</evidence>
<evidence type="ECO:0000256" key="2">
    <source>
        <dbReference type="ARBA" id="ARBA00022695"/>
    </source>
</evidence>
<dbReference type="GO" id="GO:0003677">
    <property type="term" value="F:DNA binding"/>
    <property type="evidence" value="ECO:0007669"/>
    <property type="project" value="InterPro"/>
</dbReference>
<proteinExistence type="predicted"/>
<keyword evidence="2" id="KW-0548">Nucleotidyltransferase</keyword>
<evidence type="ECO:0000313" key="6">
    <source>
        <dbReference type="Proteomes" id="UP000189733"/>
    </source>
</evidence>
<dbReference type="GO" id="GO:0009360">
    <property type="term" value="C:DNA polymerase III complex"/>
    <property type="evidence" value="ECO:0007669"/>
    <property type="project" value="TreeGrafter"/>
</dbReference>
<dbReference type="SUPFAM" id="SSF52540">
    <property type="entry name" value="P-loop containing nucleoside triphosphate hydrolases"/>
    <property type="match status" value="1"/>
</dbReference>
<keyword evidence="4" id="KW-0239">DNA-directed DNA polymerase</keyword>
<keyword evidence="1" id="KW-0808">Transferase</keyword>
<dbReference type="STRING" id="1121442.SAMN02745702_00093"/>
<evidence type="ECO:0000313" key="5">
    <source>
        <dbReference type="EMBL" id="SKA63171.1"/>
    </source>
</evidence>
<accession>A0A1T4VF75</accession>
<evidence type="ECO:0000256" key="3">
    <source>
        <dbReference type="ARBA" id="ARBA00022705"/>
    </source>
</evidence>
<dbReference type="GO" id="GO:0006261">
    <property type="term" value="P:DNA-templated DNA replication"/>
    <property type="evidence" value="ECO:0007669"/>
    <property type="project" value="TreeGrafter"/>
</dbReference>
<dbReference type="RefSeq" id="WP_078683423.1">
    <property type="nucleotide sequence ID" value="NZ_FUYA01000001.1"/>
</dbReference>
<dbReference type="EMBL" id="FUYA01000001">
    <property type="protein sequence ID" value="SKA63171.1"/>
    <property type="molecule type" value="Genomic_DNA"/>
</dbReference>
<keyword evidence="3" id="KW-0235">DNA replication</keyword>
<organism evidence="5 6">
    <name type="scientific">Desulfobaculum bizertense DSM 18034</name>
    <dbReference type="NCBI Taxonomy" id="1121442"/>
    <lineage>
        <taxon>Bacteria</taxon>
        <taxon>Pseudomonadati</taxon>
        <taxon>Thermodesulfobacteriota</taxon>
        <taxon>Desulfovibrionia</taxon>
        <taxon>Desulfovibrionales</taxon>
        <taxon>Desulfovibrionaceae</taxon>
        <taxon>Desulfobaculum</taxon>
    </lineage>
</organism>